<sequence>MNSSQWTSPPPRAQAESRWFGWLVGVLVFAGTLRLGIGTATGDVDLSWSAVIAWAHVNGAQWGKDIIFTYGPLGWLNPYATYNQTLFATFFLCQVLLSLGVASTYGMAANLVRPAYRLPLLLTLAVLWPWLHSDILFFGTLAAGMAALERCSRSPGRWGGLLGLGILSLLIAALGLLKFSFFIIAAGLWLAGTLLLSGRRLDKALLWFAAFPAATLALWVADGQELGNLAVYFRTALDTASAYARGMGNSGRTLDLLTGAAAAALVAALLLAWVRSQRGAYLRALVVAGYLGATLFLVWRAAYTRADMAHVCFFLPLCAQVLVVLLGFAGDGSAAVRRSVLAALMLLLIAWVPLSYPAANVALYVDKAHYSAQILRRLVIPSELLAYYEADRARIRQALDLPQLRSLIGRERVDLLTQAQGVVLINEFNFAPRPIFQSYSALSPALLRINEAHFLGAQAPRFVLLKLEPADLRYPTSEDAPALYALLRNYQPAAMEKGYLLLQRRDGADAAPMPAAAASTIDAAVGEWVDVPAHASALLMHADLVQNGYGKVFSFLLREPATLLETQLSNGETRQYRLLRDTARTGLLLSPFIESERSYLGWYYGDELPQVKRLRIIAPVPWQQSLLQPSFRLGFTAVELPRAEAGRLPQELVPELWPGFNIPPTARSGMISGVIEEGAPALFMHATASLEFKPPAGRHKLELNFGLRKGTLEASECAKSDGIRLQVDLVQGTQVTTILQRDVDPAARPTDRGLQSAAAELQTAPGDTLRVSVLPGPAGDNAACDWGYVRDLHLTALPAP</sequence>
<comment type="caution">
    <text evidence="2">The sequence shown here is derived from an EMBL/GenBank/DDBJ whole genome shotgun (WGS) entry which is preliminary data.</text>
</comment>
<feature type="transmembrane region" description="Helical" evidence="1">
    <location>
        <begin position="340"/>
        <end position="359"/>
    </location>
</feature>
<keyword evidence="1" id="KW-0472">Membrane</keyword>
<evidence type="ECO:0000313" key="3">
    <source>
        <dbReference type="Proteomes" id="UP001165498"/>
    </source>
</evidence>
<feature type="transmembrane region" description="Helical" evidence="1">
    <location>
        <begin position="256"/>
        <end position="274"/>
    </location>
</feature>
<reference evidence="2" key="1">
    <citation type="submission" date="2022-07" db="EMBL/GenBank/DDBJ databases">
        <title>Tahibacter sp., a new gammaproteobacterium isolated from the silt sample collected at pig farm.</title>
        <authorList>
            <person name="Chen H."/>
        </authorList>
    </citation>
    <scope>NUCLEOTIDE SEQUENCE</scope>
    <source>
        <strain evidence="2">P2K</strain>
    </source>
</reference>
<dbReference type="Proteomes" id="UP001165498">
    <property type="component" value="Unassembled WGS sequence"/>
</dbReference>
<dbReference type="EMBL" id="JANFQO010000023">
    <property type="protein sequence ID" value="MCQ4166974.1"/>
    <property type="molecule type" value="Genomic_DNA"/>
</dbReference>
<feature type="transmembrane region" description="Helical" evidence="1">
    <location>
        <begin position="86"/>
        <end position="108"/>
    </location>
</feature>
<evidence type="ECO:0000256" key="1">
    <source>
        <dbReference type="SAM" id="Phobius"/>
    </source>
</evidence>
<feature type="transmembrane region" description="Helical" evidence="1">
    <location>
        <begin position="308"/>
        <end position="328"/>
    </location>
</feature>
<evidence type="ECO:0008006" key="4">
    <source>
        <dbReference type="Google" id="ProtNLM"/>
    </source>
</evidence>
<feature type="transmembrane region" description="Helical" evidence="1">
    <location>
        <begin position="166"/>
        <end position="192"/>
    </location>
</feature>
<protein>
    <recommendedName>
        <fullName evidence="4">4-amino-4-deoxy-L-arabinose transferase-like glycosyltransferase</fullName>
    </recommendedName>
</protein>
<gene>
    <name evidence="2" type="ORF">NM961_19850</name>
</gene>
<feature type="transmembrane region" description="Helical" evidence="1">
    <location>
        <begin position="281"/>
        <end position="302"/>
    </location>
</feature>
<keyword evidence="1" id="KW-0812">Transmembrane</keyword>
<dbReference type="RefSeq" id="WP_255916162.1">
    <property type="nucleotide sequence ID" value="NZ_JANFQO010000023.1"/>
</dbReference>
<proteinExistence type="predicted"/>
<feature type="transmembrane region" description="Helical" evidence="1">
    <location>
        <begin position="120"/>
        <end position="146"/>
    </location>
</feature>
<evidence type="ECO:0000313" key="2">
    <source>
        <dbReference type="EMBL" id="MCQ4166974.1"/>
    </source>
</evidence>
<organism evidence="2 3">
    <name type="scientific">Tahibacter harae</name>
    <dbReference type="NCBI Taxonomy" id="2963937"/>
    <lineage>
        <taxon>Bacteria</taxon>
        <taxon>Pseudomonadati</taxon>
        <taxon>Pseudomonadota</taxon>
        <taxon>Gammaproteobacteria</taxon>
        <taxon>Lysobacterales</taxon>
        <taxon>Rhodanobacteraceae</taxon>
        <taxon>Tahibacter</taxon>
    </lineage>
</organism>
<keyword evidence="3" id="KW-1185">Reference proteome</keyword>
<accession>A0ABT1QXG4</accession>
<name>A0ABT1QXG4_9GAMM</name>
<keyword evidence="1" id="KW-1133">Transmembrane helix</keyword>
<feature type="transmembrane region" description="Helical" evidence="1">
    <location>
        <begin position="204"/>
        <end position="221"/>
    </location>
</feature>
<feature type="transmembrane region" description="Helical" evidence="1">
    <location>
        <begin position="20"/>
        <end position="37"/>
    </location>
</feature>